<dbReference type="Gene3D" id="3.40.50.1110">
    <property type="entry name" value="SGNH hydrolase"/>
    <property type="match status" value="1"/>
</dbReference>
<dbReference type="SUPFAM" id="SSF52266">
    <property type="entry name" value="SGNH hydrolase"/>
    <property type="match status" value="1"/>
</dbReference>
<dbReference type="Pfam" id="PF08885">
    <property type="entry name" value="GSCFA"/>
    <property type="match status" value="1"/>
</dbReference>
<dbReference type="PATRIC" id="fig|1189621.3.peg.1748"/>
<dbReference type="GO" id="GO:0016788">
    <property type="term" value="F:hydrolase activity, acting on ester bonds"/>
    <property type="evidence" value="ECO:0007669"/>
    <property type="project" value="UniProtKB-ARBA"/>
</dbReference>
<proteinExistence type="predicted"/>
<dbReference type="Proteomes" id="UP000005551">
    <property type="component" value="Unassembled WGS sequence"/>
</dbReference>
<evidence type="ECO:0000259" key="1">
    <source>
        <dbReference type="Pfam" id="PF08885"/>
    </source>
</evidence>
<dbReference type="InterPro" id="IPR036514">
    <property type="entry name" value="SGNH_hydro_sf"/>
</dbReference>
<keyword evidence="3" id="KW-1185">Reference proteome</keyword>
<dbReference type="RefSeq" id="WP_009054601.1">
    <property type="nucleotide sequence ID" value="NZ_AJYA01000017.1"/>
</dbReference>
<evidence type="ECO:0000313" key="3">
    <source>
        <dbReference type="Proteomes" id="UP000005551"/>
    </source>
</evidence>
<sequence length="329" mass="38296">MSTLYTPCEIPEKEPKLDFSSFVVALGSCFSTVMGGFLQQRKFETLINPFGTLFNPISILRNARMALQQESYRPELVAQRDGLLAHYETHGDLMAYSEHALMRLLAKRQSVCRHGLLEASHVFLTFGTAWVHEHSPSGTLVANCHKQPAAFFTKRLLQVEEIVQAFEAFYLCLQEENPDATFLLTVSPVRHTREGLPQNQLSKSVLRLACHEIEQRFPGVHYFPAYELMLDELRDYRFYKEDLIHPSPLAEEMIWERFKAAWIHRSTFGLIHEFEQIQRELAHRPINPEGVAHQRFVSSLLRKLERFDKDFDFSKEIEQLRKQAMQQSR</sequence>
<dbReference type="AlphaFoldDB" id="I5C535"/>
<organism evidence="2 3">
    <name type="scientific">Nitritalea halalkaliphila LW7</name>
    <dbReference type="NCBI Taxonomy" id="1189621"/>
    <lineage>
        <taxon>Bacteria</taxon>
        <taxon>Pseudomonadati</taxon>
        <taxon>Bacteroidota</taxon>
        <taxon>Cytophagia</taxon>
        <taxon>Cytophagales</taxon>
        <taxon>Cyclobacteriaceae</taxon>
        <taxon>Nitritalea</taxon>
    </lineage>
</organism>
<evidence type="ECO:0000313" key="2">
    <source>
        <dbReference type="EMBL" id="EIM76937.1"/>
    </source>
</evidence>
<dbReference type="STRING" id="1189621.A3SI_08376"/>
<dbReference type="InterPro" id="IPR014982">
    <property type="entry name" value="GSCFA"/>
</dbReference>
<name>I5C535_9BACT</name>
<feature type="domain" description="GSCFA" evidence="1">
    <location>
        <begin position="23"/>
        <end position="258"/>
    </location>
</feature>
<gene>
    <name evidence="2" type="ORF">A3SI_08376</name>
</gene>
<accession>I5C535</accession>
<protein>
    <submittedName>
        <fullName evidence="2">GSCFA domain-containing protein</fullName>
    </submittedName>
</protein>
<reference evidence="2 3" key="1">
    <citation type="submission" date="2012-05" db="EMBL/GenBank/DDBJ databases">
        <title>Genome sequence of Nitritalea halalkaliphila LW7.</title>
        <authorList>
            <person name="Jangir P.K."/>
            <person name="Singh A."/>
            <person name="Shivaji S."/>
            <person name="Sharma R."/>
        </authorList>
    </citation>
    <scope>NUCLEOTIDE SEQUENCE [LARGE SCALE GENOMIC DNA]</scope>
    <source>
        <strain evidence="2 3">LW7</strain>
    </source>
</reference>
<dbReference type="OrthoDB" id="9807687at2"/>
<dbReference type="EMBL" id="AJYA01000017">
    <property type="protein sequence ID" value="EIM76937.1"/>
    <property type="molecule type" value="Genomic_DNA"/>
</dbReference>
<comment type="caution">
    <text evidence="2">The sequence shown here is derived from an EMBL/GenBank/DDBJ whole genome shotgun (WGS) entry which is preliminary data.</text>
</comment>